<evidence type="ECO:0000313" key="2">
    <source>
        <dbReference type="Proteomes" id="UP000813637"/>
    </source>
</evidence>
<dbReference type="RefSeq" id="WP_003383643.1">
    <property type="nucleotide sequence ID" value="NZ_JAAMYB010000023.1"/>
</dbReference>
<organism evidence="1 2">
    <name type="scientific">Clostridium botulinum C</name>
    <dbReference type="NCBI Taxonomy" id="36828"/>
    <lineage>
        <taxon>Bacteria</taxon>
        <taxon>Bacillati</taxon>
        <taxon>Bacillota</taxon>
        <taxon>Clostridia</taxon>
        <taxon>Eubacteriales</taxon>
        <taxon>Clostridiaceae</taxon>
        <taxon>Clostridium</taxon>
    </lineage>
</organism>
<name>A0A9Q3VCP6_CLOBO</name>
<proteinExistence type="predicted"/>
<comment type="caution">
    <text evidence="1">The sequence shown here is derived from an EMBL/GenBank/DDBJ whole genome shotgun (WGS) entry which is preliminary data.</text>
</comment>
<reference evidence="1" key="1">
    <citation type="submission" date="2020-02" db="EMBL/GenBank/DDBJ databases">
        <authorList>
            <person name="Fillo S."/>
            <person name="Giordani F."/>
            <person name="Tonon E."/>
            <person name="Drigo I."/>
            <person name="Anselmo A."/>
            <person name="Fortunato A."/>
            <person name="Bano L."/>
            <person name="Lista F."/>
        </authorList>
    </citation>
    <scope>NUCLEOTIDE SEQUENCE</scope>
    <source>
        <strain evidence="1">IZSVe-TV_9877_3_12</strain>
    </source>
</reference>
<sequence>MCGNYKSYRALEKIKNYSVVVIDGRDDNGLEQVRNMNGCFDLNKPLVFVNQISSRDNVNT</sequence>
<gene>
    <name evidence="1" type="ORF">G8S53_12390</name>
</gene>
<dbReference type="AlphaFoldDB" id="A0A9Q3VCP6"/>
<dbReference type="EMBL" id="JAAMYB010000023">
    <property type="protein sequence ID" value="MCD3196058.1"/>
    <property type="molecule type" value="Genomic_DNA"/>
</dbReference>
<evidence type="ECO:0000313" key="1">
    <source>
        <dbReference type="EMBL" id="MCD3196058.1"/>
    </source>
</evidence>
<reference evidence="1" key="2">
    <citation type="journal article" date="2021" name="Microorganisms">
        <title>Extensive Genome Exploration of Clostridium botulinum Group III Field Strains.</title>
        <authorList>
            <person name="Fillo S."/>
            <person name="Giordani F."/>
            <person name="Tonon E."/>
            <person name="Drigo I."/>
            <person name="Anselmo A."/>
            <person name="Fortunato A."/>
            <person name="Lista F."/>
            <person name="Bano L."/>
        </authorList>
    </citation>
    <scope>NUCLEOTIDE SEQUENCE</scope>
    <source>
        <strain evidence="1">IZSVe-TV_9877_3_12</strain>
    </source>
</reference>
<protein>
    <submittedName>
        <fullName evidence="1">Uncharacterized protein</fullName>
    </submittedName>
</protein>
<accession>A0A9Q3VCP6</accession>
<dbReference type="Proteomes" id="UP000813637">
    <property type="component" value="Unassembled WGS sequence"/>
</dbReference>